<dbReference type="Gene3D" id="3.40.50.2300">
    <property type="match status" value="2"/>
</dbReference>
<keyword evidence="3" id="KW-1185">Reference proteome</keyword>
<evidence type="ECO:0000313" key="2">
    <source>
        <dbReference type="EMBL" id="MDV5170813.1"/>
    </source>
</evidence>
<name>A0ABU3ZLE8_9GAMM</name>
<dbReference type="SUPFAM" id="SSF53822">
    <property type="entry name" value="Periplasmic binding protein-like I"/>
    <property type="match status" value="1"/>
</dbReference>
<reference evidence="2 3" key="1">
    <citation type="submission" date="2023-10" db="EMBL/GenBank/DDBJ databases">
        <title>Marine bacteria isolated from horseshoe crab.</title>
        <authorList>
            <person name="Cheng T.H."/>
        </authorList>
    </citation>
    <scope>NUCLEOTIDE SEQUENCE [LARGE SCALE GENOMIC DNA]</scope>
    <source>
        <strain evidence="2 3">HSC6</strain>
    </source>
</reference>
<dbReference type="Proteomes" id="UP001186452">
    <property type="component" value="Unassembled WGS sequence"/>
</dbReference>
<feature type="signal peptide" evidence="1">
    <location>
        <begin position="1"/>
        <end position="31"/>
    </location>
</feature>
<accession>A0ABU3ZLE8</accession>
<keyword evidence="1" id="KW-0732">Signal</keyword>
<gene>
    <name evidence="2" type="ORF">R2X38_17560</name>
</gene>
<evidence type="ECO:0000313" key="3">
    <source>
        <dbReference type="Proteomes" id="UP001186452"/>
    </source>
</evidence>
<evidence type="ECO:0000256" key="1">
    <source>
        <dbReference type="SAM" id="SignalP"/>
    </source>
</evidence>
<proteinExistence type="predicted"/>
<sequence length="329" mass="33980">MDLKNNFKYSKLLSAVCVAASMTMASTSAMAADVAKVAVSQIVEHPALDAARNGLLDGLKEKGYVEGENLEFSYQTAQGNPAIAVQIAKQFVGERPDVLVGIATPTAQALAASTRSIPVVFTAVTDPVGAKLVKDMDKPARNVTGLSDLSPVAQHVALMQELLPEMKSIGVVFNPGEANAVALVQLLRAAAEEKGLTVVEGTALKSADVQSAAQIVAAKADVIYAPTDNTVASAIDGLVNAGNQAKTPIVGASTTYIESGALAALGFDYYQVGVQTADYVDALLKGKKVAELPVKVAKGSDLALNQKAADKLGITFPSAVLERATSIAK</sequence>
<dbReference type="Pfam" id="PF04392">
    <property type="entry name" value="ABC_sub_bind"/>
    <property type="match status" value="1"/>
</dbReference>
<dbReference type="EMBL" id="JAWJZI010000007">
    <property type="protein sequence ID" value="MDV5170813.1"/>
    <property type="molecule type" value="Genomic_DNA"/>
</dbReference>
<dbReference type="PANTHER" id="PTHR35271">
    <property type="entry name" value="ABC TRANSPORTER, SUBSTRATE-BINDING LIPOPROTEIN-RELATED"/>
    <property type="match status" value="1"/>
</dbReference>
<dbReference type="InterPro" id="IPR007487">
    <property type="entry name" value="ABC_transpt-TYRBP-like"/>
</dbReference>
<organism evidence="2 3">
    <name type="scientific">Photobacterium rosenbergii</name>
    <dbReference type="NCBI Taxonomy" id="294936"/>
    <lineage>
        <taxon>Bacteria</taxon>
        <taxon>Pseudomonadati</taxon>
        <taxon>Pseudomonadota</taxon>
        <taxon>Gammaproteobacteria</taxon>
        <taxon>Vibrionales</taxon>
        <taxon>Vibrionaceae</taxon>
        <taxon>Photobacterium</taxon>
    </lineage>
</organism>
<protein>
    <submittedName>
        <fullName evidence="2">ABC transporter substrate-binding protein</fullName>
    </submittedName>
</protein>
<feature type="chain" id="PRO_5046708913" evidence="1">
    <location>
        <begin position="32"/>
        <end position="329"/>
    </location>
</feature>
<dbReference type="CDD" id="cd06325">
    <property type="entry name" value="PBP1_ABC_unchar_transporter"/>
    <property type="match status" value="1"/>
</dbReference>
<dbReference type="PANTHER" id="PTHR35271:SF1">
    <property type="entry name" value="ABC TRANSPORTER, SUBSTRATE-BINDING LIPOPROTEIN"/>
    <property type="match status" value="1"/>
</dbReference>
<comment type="caution">
    <text evidence="2">The sequence shown here is derived from an EMBL/GenBank/DDBJ whole genome shotgun (WGS) entry which is preliminary data.</text>
</comment>
<dbReference type="InterPro" id="IPR028082">
    <property type="entry name" value="Peripla_BP_I"/>
</dbReference>